<accession>A0A561SXS0</accession>
<sequence>MTAAGDDRTVRQRSIDPMAIYAYLSAIAAAQDRHSARLDEFAGVAVQHTATLAGLAGMQAQHNAAIAEHSAKLDRILEILENR</sequence>
<keyword evidence="2" id="KW-1185">Reference proteome</keyword>
<gene>
    <name evidence="1" type="ORF">FHX44_115588</name>
</gene>
<evidence type="ECO:0000313" key="1">
    <source>
        <dbReference type="EMBL" id="TWF79654.1"/>
    </source>
</evidence>
<dbReference type="Proteomes" id="UP000321261">
    <property type="component" value="Unassembled WGS sequence"/>
</dbReference>
<reference evidence="1 2" key="1">
    <citation type="submission" date="2019-06" db="EMBL/GenBank/DDBJ databases">
        <title>Sequencing the genomes of 1000 actinobacteria strains.</title>
        <authorList>
            <person name="Klenk H.-P."/>
        </authorList>
    </citation>
    <scope>NUCLEOTIDE SEQUENCE [LARGE SCALE GENOMIC DNA]</scope>
    <source>
        <strain evidence="1 2">DSM 45671</strain>
    </source>
</reference>
<name>A0A561SXS0_9PSEU</name>
<protein>
    <submittedName>
        <fullName evidence="1">Uncharacterized protein</fullName>
    </submittedName>
</protein>
<proteinExistence type="predicted"/>
<organism evidence="1 2">
    <name type="scientific">Pseudonocardia hierapolitana</name>
    <dbReference type="NCBI Taxonomy" id="1128676"/>
    <lineage>
        <taxon>Bacteria</taxon>
        <taxon>Bacillati</taxon>
        <taxon>Actinomycetota</taxon>
        <taxon>Actinomycetes</taxon>
        <taxon>Pseudonocardiales</taxon>
        <taxon>Pseudonocardiaceae</taxon>
        <taxon>Pseudonocardia</taxon>
    </lineage>
</organism>
<comment type="caution">
    <text evidence="1">The sequence shown here is derived from an EMBL/GenBank/DDBJ whole genome shotgun (WGS) entry which is preliminary data.</text>
</comment>
<evidence type="ECO:0000313" key="2">
    <source>
        <dbReference type="Proteomes" id="UP000321261"/>
    </source>
</evidence>
<dbReference type="AlphaFoldDB" id="A0A561SXS0"/>
<dbReference type="EMBL" id="VIWU01000001">
    <property type="protein sequence ID" value="TWF79654.1"/>
    <property type="molecule type" value="Genomic_DNA"/>
</dbReference>